<keyword evidence="2" id="KW-1185">Reference proteome</keyword>
<dbReference type="AlphaFoldDB" id="A0A8J1TDA5"/>
<name>A0A8J1TDA5_OWEFU</name>
<evidence type="ECO:0000313" key="1">
    <source>
        <dbReference type="EMBL" id="CAH1798499.1"/>
    </source>
</evidence>
<protein>
    <submittedName>
        <fullName evidence="1">Uncharacterized protein</fullName>
    </submittedName>
</protein>
<proteinExistence type="predicted"/>
<accession>A0A8J1TDA5</accession>
<dbReference type="Proteomes" id="UP000749559">
    <property type="component" value="Unassembled WGS sequence"/>
</dbReference>
<gene>
    <name evidence="1" type="ORF">OFUS_LOCUS22642</name>
</gene>
<dbReference type="EMBL" id="CAIIXF020000011">
    <property type="protein sequence ID" value="CAH1798499.1"/>
    <property type="molecule type" value="Genomic_DNA"/>
</dbReference>
<comment type="caution">
    <text evidence="1">The sequence shown here is derived from an EMBL/GenBank/DDBJ whole genome shotgun (WGS) entry which is preliminary data.</text>
</comment>
<evidence type="ECO:0000313" key="2">
    <source>
        <dbReference type="Proteomes" id="UP000749559"/>
    </source>
</evidence>
<organism evidence="1 2">
    <name type="scientific">Owenia fusiformis</name>
    <name type="common">Polychaete worm</name>
    <dbReference type="NCBI Taxonomy" id="6347"/>
    <lineage>
        <taxon>Eukaryota</taxon>
        <taxon>Metazoa</taxon>
        <taxon>Spiralia</taxon>
        <taxon>Lophotrochozoa</taxon>
        <taxon>Annelida</taxon>
        <taxon>Polychaeta</taxon>
        <taxon>Sedentaria</taxon>
        <taxon>Canalipalpata</taxon>
        <taxon>Sabellida</taxon>
        <taxon>Oweniida</taxon>
        <taxon>Oweniidae</taxon>
        <taxon>Owenia</taxon>
    </lineage>
</organism>
<reference evidence="1" key="1">
    <citation type="submission" date="2022-03" db="EMBL/GenBank/DDBJ databases">
        <authorList>
            <person name="Martin C."/>
        </authorList>
    </citation>
    <scope>NUCLEOTIDE SEQUENCE</scope>
</reference>
<sequence>MPVTRSQTKDILSGTPVTVATTRQIKRAKTYSEKHTATDTATGRLDPVKETIVIDKDKQLYPKQLFVSGLDNTSSRAHSNGTNREHIGHTAIVESERAVKEQTEPLATDRQSNGNQNSENKRILNLLTMDIFWFVRITVCLMSAIWIPGGVIYIYTNQGITSNGHIEHVRQISENFPSDRHVSPGTEPVNKVKPSMQLDICFQRDPFVQKKIKGVNGVLETVQNLKHETDSATSTASLDVLNQLKIRYEEVERANTIASNDMQATKVSLEDLMTKTIRLSALQMSQNKSIQDLLTEMDANNEDMTTDIHRNHDVLMNTIDRIDGLTKALDGTQYYSDVATGRYPNDVRSNLMAVAYCSIICSIFVCLITYAIKVIITAPTQPKGRNRTVETVNPGTDYVIFTFTRHTEGFLKTLQCTMMTQLKQLPCFDGTLVQEIYIPDDPELGPLKTSLANVQGCICVYEYNDRDTILELPTDLETKKRDTLAMIRKESDSSDLKLLAVYIFDPRSAKLWDGEIYNSLIGQTYEDDMLRGVANAGQLISINKEFIKPQLDQIQTILQ</sequence>